<dbReference type="EMBL" id="JACHIU010000001">
    <property type="protein sequence ID" value="MBB6476833.1"/>
    <property type="molecule type" value="Genomic_DNA"/>
</dbReference>
<comment type="caution">
    <text evidence="1">The sequence shown here is derived from an EMBL/GenBank/DDBJ whole genome shotgun (WGS) entry which is preliminary data.</text>
</comment>
<organism evidence="1 2">
    <name type="scientific">Sphaerisporangium rubeum</name>
    <dbReference type="NCBI Taxonomy" id="321317"/>
    <lineage>
        <taxon>Bacteria</taxon>
        <taxon>Bacillati</taxon>
        <taxon>Actinomycetota</taxon>
        <taxon>Actinomycetes</taxon>
        <taxon>Streptosporangiales</taxon>
        <taxon>Streptosporangiaceae</taxon>
        <taxon>Sphaerisporangium</taxon>
    </lineage>
</organism>
<protein>
    <submittedName>
        <fullName evidence="1">Uncharacterized protein</fullName>
    </submittedName>
</protein>
<evidence type="ECO:0000313" key="1">
    <source>
        <dbReference type="EMBL" id="MBB6476833.1"/>
    </source>
</evidence>
<evidence type="ECO:0000313" key="2">
    <source>
        <dbReference type="Proteomes" id="UP000555564"/>
    </source>
</evidence>
<proteinExistence type="predicted"/>
<reference evidence="1 2" key="1">
    <citation type="submission" date="2020-08" db="EMBL/GenBank/DDBJ databases">
        <title>Sequencing the genomes of 1000 actinobacteria strains.</title>
        <authorList>
            <person name="Klenk H.-P."/>
        </authorList>
    </citation>
    <scope>NUCLEOTIDE SEQUENCE [LARGE SCALE GENOMIC DNA]</scope>
    <source>
        <strain evidence="1 2">DSM 44936</strain>
    </source>
</reference>
<accession>A0A7X0IMN7</accession>
<gene>
    <name evidence="1" type="ORF">BJ992_006264</name>
</gene>
<sequence length="51" mass="4925">MTPPAHGAATHRIAGTGSRADLVAGSRADLVAGPVTRTRIGGGVAGSGVSW</sequence>
<keyword evidence="2" id="KW-1185">Reference proteome</keyword>
<dbReference type="AlphaFoldDB" id="A0A7X0IMN7"/>
<name>A0A7X0IMN7_9ACTN</name>
<dbReference type="Proteomes" id="UP000555564">
    <property type="component" value="Unassembled WGS sequence"/>
</dbReference>